<organism evidence="5 7">
    <name type="scientific">Alteromonas stellipolaris</name>
    <dbReference type="NCBI Taxonomy" id="233316"/>
    <lineage>
        <taxon>Bacteria</taxon>
        <taxon>Pseudomonadati</taxon>
        <taxon>Pseudomonadota</taxon>
        <taxon>Gammaproteobacteria</taxon>
        <taxon>Alteromonadales</taxon>
        <taxon>Alteromonadaceae</taxon>
        <taxon>Alteromonas/Salinimonas group</taxon>
        <taxon>Alteromonas</taxon>
    </lineage>
</organism>
<dbReference type="EMBL" id="CP013926">
    <property type="protein sequence ID" value="AMJ74993.1"/>
    <property type="molecule type" value="Genomic_DNA"/>
</dbReference>
<name>A0AAW7Z1R6_9ALTE</name>
<evidence type="ECO:0000313" key="6">
    <source>
        <dbReference type="Proteomes" id="UP000056750"/>
    </source>
</evidence>
<feature type="compositionally biased region" description="Polar residues" evidence="1">
    <location>
        <begin position="131"/>
        <end position="145"/>
    </location>
</feature>
<feature type="chain" id="PRO_5043812789" evidence="2">
    <location>
        <begin position="21"/>
        <end position="263"/>
    </location>
</feature>
<evidence type="ECO:0000259" key="3">
    <source>
        <dbReference type="PROSITE" id="PS50222"/>
    </source>
</evidence>
<dbReference type="RefSeq" id="WP_057790752.1">
    <property type="nucleotide sequence ID" value="NZ_CAXIBE010000123.1"/>
</dbReference>
<sequence length="263" mass="29270">MKKLTLAMVIGAVMSTSAFAAHHESRITSDFEALDANGDGMLSKEEVEGSITEETMSKIDSDGDDMINHSEFTAYIKAKPERFTDELVVKEKANHDDKAGVIHQPMDEKEAMGTDGDVISEKNKELRTQMKTSASHESMYKTSAMSKKDSIGADGDVISEQNKEMRSEMKTSDTQHSMKHGDAMSETGAVISEKKKTSRTEVTDAANMRFDEADANKDGELSKREIESAGIKGDFMTMDKDGNELITRMEYRRYFEEIKTMGQ</sequence>
<evidence type="ECO:0000313" key="4">
    <source>
        <dbReference type="EMBL" id="AMJ74993.1"/>
    </source>
</evidence>
<reference evidence="5" key="2">
    <citation type="submission" date="2023-07" db="EMBL/GenBank/DDBJ databases">
        <title>Genome content predicts the carbon catabolic preferences of heterotrophic bacteria.</title>
        <authorList>
            <person name="Gralka M."/>
        </authorList>
    </citation>
    <scope>NUCLEOTIDE SEQUENCE</scope>
    <source>
        <strain evidence="5">F2M12</strain>
    </source>
</reference>
<feature type="domain" description="EF-hand" evidence="3">
    <location>
        <begin position="226"/>
        <end position="261"/>
    </location>
</feature>
<feature type="compositionally biased region" description="Basic and acidic residues" evidence="1">
    <location>
        <begin position="192"/>
        <end position="202"/>
    </location>
</feature>
<feature type="signal peptide" evidence="2">
    <location>
        <begin position="1"/>
        <end position="20"/>
    </location>
</feature>
<dbReference type="GO" id="GO:0005509">
    <property type="term" value="F:calcium ion binding"/>
    <property type="evidence" value="ECO:0007669"/>
    <property type="project" value="InterPro"/>
</dbReference>
<evidence type="ECO:0000256" key="2">
    <source>
        <dbReference type="SAM" id="SignalP"/>
    </source>
</evidence>
<dbReference type="InterPro" id="IPR018247">
    <property type="entry name" value="EF_Hand_1_Ca_BS"/>
</dbReference>
<reference evidence="4 6" key="1">
    <citation type="submission" date="2015-12" db="EMBL/GenBank/DDBJ databases">
        <title>Intraspecies pangenome expansion in the marine bacterium Alteromonas.</title>
        <authorList>
            <person name="Lopez-Perez M."/>
            <person name="Rodriguez-Valera F."/>
        </authorList>
    </citation>
    <scope>NUCLEOTIDE SEQUENCE [LARGE SCALE GENOMIC DNA]</scope>
    <source>
        <strain evidence="4 6">LMG 21861</strain>
    </source>
</reference>
<feature type="region of interest" description="Disordered" evidence="1">
    <location>
        <begin position="131"/>
        <end position="153"/>
    </location>
</feature>
<dbReference type="InterPro" id="IPR011992">
    <property type="entry name" value="EF-hand-dom_pair"/>
</dbReference>
<feature type="domain" description="EF-hand" evidence="3">
    <location>
        <begin position="22"/>
        <end position="57"/>
    </location>
</feature>
<dbReference type="PROSITE" id="PS00018">
    <property type="entry name" value="EF_HAND_1"/>
    <property type="match status" value="2"/>
</dbReference>
<keyword evidence="2" id="KW-0732">Signal</keyword>
<evidence type="ECO:0000313" key="5">
    <source>
        <dbReference type="EMBL" id="MDO6577398.1"/>
    </source>
</evidence>
<dbReference type="Pfam" id="PF13202">
    <property type="entry name" value="EF-hand_5"/>
    <property type="match status" value="2"/>
</dbReference>
<evidence type="ECO:0000313" key="7">
    <source>
        <dbReference type="Proteomes" id="UP001170717"/>
    </source>
</evidence>
<dbReference type="SUPFAM" id="SSF47473">
    <property type="entry name" value="EF-hand"/>
    <property type="match status" value="1"/>
</dbReference>
<accession>A0AAW7Z1R6</accession>
<keyword evidence="6" id="KW-1185">Reference proteome</keyword>
<dbReference type="AlphaFoldDB" id="A0AAW7Z1R6"/>
<dbReference type="Gene3D" id="1.10.238.10">
    <property type="entry name" value="EF-hand"/>
    <property type="match status" value="2"/>
</dbReference>
<gene>
    <name evidence="4" type="ORF">AVL57_14065</name>
    <name evidence="5" type="ORF">Q4527_08330</name>
</gene>
<proteinExistence type="predicted"/>
<dbReference type="SMART" id="SM00054">
    <property type="entry name" value="EFh"/>
    <property type="match status" value="3"/>
</dbReference>
<protein>
    <submittedName>
        <fullName evidence="5">EF-hand domain-containing protein</fullName>
    </submittedName>
</protein>
<dbReference type="Proteomes" id="UP001170717">
    <property type="component" value="Unassembled WGS sequence"/>
</dbReference>
<dbReference type="PROSITE" id="PS50222">
    <property type="entry name" value="EF_HAND_2"/>
    <property type="match status" value="2"/>
</dbReference>
<dbReference type="KEGG" id="asq:AVL57_14065"/>
<dbReference type="Proteomes" id="UP000056750">
    <property type="component" value="Chromosome"/>
</dbReference>
<feature type="compositionally biased region" description="Basic and acidic residues" evidence="1">
    <location>
        <begin position="209"/>
        <end position="221"/>
    </location>
</feature>
<feature type="region of interest" description="Disordered" evidence="1">
    <location>
        <begin position="170"/>
        <end position="221"/>
    </location>
</feature>
<dbReference type="EMBL" id="JAUOQI010000004">
    <property type="protein sequence ID" value="MDO6577398.1"/>
    <property type="molecule type" value="Genomic_DNA"/>
</dbReference>
<evidence type="ECO:0000256" key="1">
    <source>
        <dbReference type="SAM" id="MobiDB-lite"/>
    </source>
</evidence>
<dbReference type="InterPro" id="IPR002048">
    <property type="entry name" value="EF_hand_dom"/>
</dbReference>